<dbReference type="OrthoDB" id="6767063at2759"/>
<accession>A0A0P5VYN7</accession>
<dbReference type="Proteomes" id="UP000076858">
    <property type="component" value="Unassembled WGS sequence"/>
</dbReference>
<gene>
    <name evidence="1" type="ORF">APZ42_031767</name>
</gene>
<reference evidence="1 2" key="1">
    <citation type="submission" date="2016-03" db="EMBL/GenBank/DDBJ databases">
        <title>EvidentialGene: Evidence-directed Construction of Genes on Genomes.</title>
        <authorList>
            <person name="Gilbert D.G."/>
            <person name="Choi J.-H."/>
            <person name="Mockaitis K."/>
            <person name="Colbourne J."/>
            <person name="Pfrender M."/>
        </authorList>
    </citation>
    <scope>NUCLEOTIDE SEQUENCE [LARGE SCALE GENOMIC DNA]</scope>
    <source>
        <strain evidence="1 2">Xinb3</strain>
        <tissue evidence="1">Complete organism</tissue>
    </source>
</reference>
<organism evidence="1 2">
    <name type="scientific">Daphnia magna</name>
    <dbReference type="NCBI Taxonomy" id="35525"/>
    <lineage>
        <taxon>Eukaryota</taxon>
        <taxon>Metazoa</taxon>
        <taxon>Ecdysozoa</taxon>
        <taxon>Arthropoda</taxon>
        <taxon>Crustacea</taxon>
        <taxon>Branchiopoda</taxon>
        <taxon>Diplostraca</taxon>
        <taxon>Cladocera</taxon>
        <taxon>Anomopoda</taxon>
        <taxon>Daphniidae</taxon>
        <taxon>Daphnia</taxon>
    </lineage>
</organism>
<dbReference type="AlphaFoldDB" id="A0A0P5VYN7"/>
<sequence>MNSFVAILLLACTVYGSPILETPEVASARAAHNAAHATARALNALPPAPSPIYLQQAVQDTPDVWAAKAEHYKAYATVAAANGVVASLPSLQPYYLQPIPDTPEVWAARQEHFRAHAEAAARRGY</sequence>
<proteinExistence type="predicted"/>
<evidence type="ECO:0000313" key="1">
    <source>
        <dbReference type="EMBL" id="KZS05210.1"/>
    </source>
</evidence>
<evidence type="ECO:0000313" key="2">
    <source>
        <dbReference type="Proteomes" id="UP000076858"/>
    </source>
</evidence>
<name>A0A0P5VYN7_9CRUS</name>
<comment type="caution">
    <text evidence="1">The sequence shown here is derived from an EMBL/GenBank/DDBJ whole genome shotgun (WGS) entry which is preliminary data.</text>
</comment>
<protein>
    <submittedName>
        <fullName evidence="1">Uncharacterized protein</fullName>
    </submittedName>
</protein>
<dbReference type="EMBL" id="LRGB01002993">
    <property type="protein sequence ID" value="KZS05210.1"/>
    <property type="molecule type" value="Genomic_DNA"/>
</dbReference>
<keyword evidence="2" id="KW-1185">Reference proteome</keyword>